<dbReference type="Gene3D" id="3.40.50.300">
    <property type="entry name" value="P-loop containing nucleotide triphosphate hydrolases"/>
    <property type="match status" value="1"/>
</dbReference>
<dbReference type="FunFam" id="3.40.50.300:FF:000016">
    <property type="entry name" value="Oligopeptide ABC transporter ATP-binding component"/>
    <property type="match status" value="1"/>
</dbReference>
<dbReference type="PANTHER" id="PTHR43776:SF7">
    <property type="entry name" value="D,D-DIPEPTIDE TRANSPORT ATP-BINDING PROTEIN DDPF-RELATED"/>
    <property type="match status" value="1"/>
</dbReference>
<keyword evidence="3" id="KW-0547">Nucleotide-binding</keyword>
<dbReference type="GO" id="GO:0005524">
    <property type="term" value="F:ATP binding"/>
    <property type="evidence" value="ECO:0007669"/>
    <property type="project" value="UniProtKB-KW"/>
</dbReference>
<evidence type="ECO:0000313" key="7">
    <source>
        <dbReference type="Proteomes" id="UP000443423"/>
    </source>
</evidence>
<dbReference type="RefSeq" id="WP_151111779.1">
    <property type="nucleotide sequence ID" value="NZ_WKJQ01000001.1"/>
</dbReference>
<evidence type="ECO:0000259" key="5">
    <source>
        <dbReference type="PROSITE" id="PS50893"/>
    </source>
</evidence>
<dbReference type="Proteomes" id="UP000443423">
    <property type="component" value="Unassembled WGS sequence"/>
</dbReference>
<protein>
    <submittedName>
        <fullName evidence="6">ATP-binding cassette domain-containing protein</fullName>
    </submittedName>
</protein>
<evidence type="ECO:0000313" key="6">
    <source>
        <dbReference type="EMBL" id="MRW96928.1"/>
    </source>
</evidence>
<organism evidence="6 7">
    <name type="scientific">Haloferax marinum</name>
    <dbReference type="NCBI Taxonomy" id="2666143"/>
    <lineage>
        <taxon>Archaea</taxon>
        <taxon>Methanobacteriati</taxon>
        <taxon>Methanobacteriota</taxon>
        <taxon>Stenosarchaea group</taxon>
        <taxon>Halobacteria</taxon>
        <taxon>Halobacteriales</taxon>
        <taxon>Haloferacaceae</taxon>
        <taxon>Haloferax</taxon>
    </lineage>
</organism>
<dbReference type="GO" id="GO:0055085">
    <property type="term" value="P:transmembrane transport"/>
    <property type="evidence" value="ECO:0007669"/>
    <property type="project" value="UniProtKB-ARBA"/>
</dbReference>
<feature type="domain" description="ABC transporter" evidence="5">
    <location>
        <begin position="20"/>
        <end position="258"/>
    </location>
</feature>
<dbReference type="GO" id="GO:0016887">
    <property type="term" value="F:ATP hydrolysis activity"/>
    <property type="evidence" value="ECO:0007669"/>
    <property type="project" value="InterPro"/>
</dbReference>
<accession>A0A6A8G8J9</accession>
<dbReference type="InterPro" id="IPR050319">
    <property type="entry name" value="ABC_transp_ATP-bind"/>
</dbReference>
<keyword evidence="4 6" id="KW-0067">ATP-binding</keyword>
<comment type="similarity">
    <text evidence="1">Belongs to the ABC transporter superfamily.</text>
</comment>
<dbReference type="CDD" id="cd03257">
    <property type="entry name" value="ABC_NikE_OppD_transporters"/>
    <property type="match status" value="1"/>
</dbReference>
<dbReference type="Pfam" id="PF00005">
    <property type="entry name" value="ABC_tran"/>
    <property type="match status" value="1"/>
</dbReference>
<dbReference type="OrthoDB" id="18209at2157"/>
<dbReference type="EMBL" id="WKJQ01000001">
    <property type="protein sequence ID" value="MRW96928.1"/>
    <property type="molecule type" value="Genomic_DNA"/>
</dbReference>
<reference evidence="6 7" key="1">
    <citation type="submission" date="2019-11" db="EMBL/GenBank/DDBJ databases">
        <title>Whole genome sequence of Haloferax sp. MBLA0078.</title>
        <authorList>
            <person name="Seo M.-J."/>
            <person name="Cho E.-S."/>
        </authorList>
    </citation>
    <scope>NUCLEOTIDE SEQUENCE [LARGE SCALE GENOMIC DNA]</scope>
    <source>
        <strain evidence="6 7">MBLA0078</strain>
    </source>
</reference>
<comment type="caution">
    <text evidence="6">The sequence shown here is derived from an EMBL/GenBank/DDBJ whole genome shotgun (WGS) entry which is preliminary data.</text>
</comment>
<dbReference type="NCBIfam" id="TIGR01727">
    <property type="entry name" value="oligo_HPY"/>
    <property type="match status" value="1"/>
</dbReference>
<sequence>MTDMSGSLLAVDGLKKYFPVKGGIIKRTTDHVKAVDGVSFDIERGQTLALIGESGSGKSTVARTIIGLHRATDGTVEFDGEDITNATDEQLARLRSRIQMVFQDPTSSLNPRRTIGKSLAVPLKARGVPKSERRDRVIDLLERVELNDEYWNKYPHELSGGQKQRVNIARALAVEPDLLLLDEPTSALDVSVQAKIIALLEDLQEEFDLTYLFITHDLSLVRNFADETAVMYLGEIQERGVTEEVFQRPRHPYSRALLSAIPVTTEEEEAYKPRHEPLRGEIPSPRDVPSGCRFHTRCPYSTDACSAEEPTFATVDSGPSVRCHIYDESYRDEFDEIPEVAVEAITDGGGTAAKHTERDVEQ</sequence>
<dbReference type="PROSITE" id="PS00211">
    <property type="entry name" value="ABC_TRANSPORTER_1"/>
    <property type="match status" value="1"/>
</dbReference>
<evidence type="ECO:0000256" key="1">
    <source>
        <dbReference type="ARBA" id="ARBA00005417"/>
    </source>
</evidence>
<keyword evidence="2" id="KW-0813">Transport</keyword>
<dbReference type="SMART" id="SM00382">
    <property type="entry name" value="AAA"/>
    <property type="match status" value="1"/>
</dbReference>
<proteinExistence type="inferred from homology"/>
<dbReference type="AlphaFoldDB" id="A0A6A8G8J9"/>
<evidence type="ECO:0000256" key="4">
    <source>
        <dbReference type="ARBA" id="ARBA00022840"/>
    </source>
</evidence>
<dbReference type="PROSITE" id="PS50893">
    <property type="entry name" value="ABC_TRANSPORTER_2"/>
    <property type="match status" value="1"/>
</dbReference>
<dbReference type="InterPro" id="IPR017871">
    <property type="entry name" value="ABC_transporter-like_CS"/>
</dbReference>
<dbReference type="Pfam" id="PF08352">
    <property type="entry name" value="oligo_HPY"/>
    <property type="match status" value="1"/>
</dbReference>
<keyword evidence="7" id="KW-1185">Reference proteome</keyword>
<evidence type="ECO:0000256" key="3">
    <source>
        <dbReference type="ARBA" id="ARBA00022741"/>
    </source>
</evidence>
<dbReference type="GO" id="GO:0015833">
    <property type="term" value="P:peptide transport"/>
    <property type="evidence" value="ECO:0007669"/>
    <property type="project" value="InterPro"/>
</dbReference>
<dbReference type="InterPro" id="IPR013563">
    <property type="entry name" value="Oligopep_ABC_C"/>
</dbReference>
<gene>
    <name evidence="6" type="ORF">GJR99_10135</name>
</gene>
<evidence type="ECO:0000256" key="2">
    <source>
        <dbReference type="ARBA" id="ARBA00022448"/>
    </source>
</evidence>
<dbReference type="InterPro" id="IPR003593">
    <property type="entry name" value="AAA+_ATPase"/>
</dbReference>
<dbReference type="InterPro" id="IPR003439">
    <property type="entry name" value="ABC_transporter-like_ATP-bd"/>
</dbReference>
<name>A0A6A8G8J9_9EURY</name>
<dbReference type="SUPFAM" id="SSF52540">
    <property type="entry name" value="P-loop containing nucleoside triphosphate hydrolases"/>
    <property type="match status" value="1"/>
</dbReference>
<dbReference type="PANTHER" id="PTHR43776">
    <property type="entry name" value="TRANSPORT ATP-BINDING PROTEIN"/>
    <property type="match status" value="1"/>
</dbReference>
<dbReference type="InterPro" id="IPR027417">
    <property type="entry name" value="P-loop_NTPase"/>
</dbReference>